<reference evidence="4" key="1">
    <citation type="submission" date="2020-02" db="EMBL/GenBank/DDBJ databases">
        <authorList>
            <person name="Scholz U."/>
            <person name="Mascher M."/>
            <person name="Fiebig A."/>
        </authorList>
    </citation>
    <scope>NUCLEOTIDE SEQUENCE</scope>
</reference>
<evidence type="ECO:0000259" key="3">
    <source>
        <dbReference type="SMART" id="SM01093"/>
    </source>
</evidence>
<dbReference type="EMBL" id="LR746275">
    <property type="protein sequence ID" value="CAA7406095.1"/>
    <property type="molecule type" value="Genomic_DNA"/>
</dbReference>
<dbReference type="InterPro" id="IPR003823">
    <property type="entry name" value="CP12_dom"/>
</dbReference>
<dbReference type="GO" id="GO:0080153">
    <property type="term" value="P:negative regulation of reductive pentose-phosphate cycle"/>
    <property type="evidence" value="ECO:0007669"/>
    <property type="project" value="TreeGrafter"/>
</dbReference>
<feature type="disulfide bond" evidence="1">
    <location>
        <begin position="116"/>
        <end position="125"/>
    </location>
</feature>
<evidence type="ECO:0000313" key="4">
    <source>
        <dbReference type="EMBL" id="CAA7406095.1"/>
    </source>
</evidence>
<dbReference type="Pfam" id="PF02672">
    <property type="entry name" value="CP12"/>
    <property type="match status" value="1"/>
</dbReference>
<dbReference type="AlphaFoldDB" id="A0A7I8LA12"/>
<evidence type="ECO:0000256" key="2">
    <source>
        <dbReference type="SAM" id="MobiDB-lite"/>
    </source>
</evidence>
<keyword evidence="1" id="KW-1015">Disulfide bond</keyword>
<dbReference type="OrthoDB" id="4362at2759"/>
<protein>
    <recommendedName>
        <fullName evidence="3">CP12 domain-containing protein</fullName>
    </recommendedName>
</protein>
<feature type="disulfide bond" evidence="1">
    <location>
        <begin position="75"/>
        <end position="84"/>
    </location>
</feature>
<evidence type="ECO:0000256" key="1">
    <source>
        <dbReference type="PIRSR" id="PIRSR639314-50"/>
    </source>
</evidence>
<proteinExistence type="predicted"/>
<dbReference type="PANTHER" id="PTHR33921:SF15">
    <property type="entry name" value="CALVIN CYCLE PROTEIN CP12-2, CHLOROPLASTIC"/>
    <property type="match status" value="1"/>
</dbReference>
<dbReference type="SMART" id="SM01093">
    <property type="entry name" value="CP12"/>
    <property type="match status" value="1"/>
</dbReference>
<gene>
    <name evidence="4" type="ORF">SI8410_12016773</name>
</gene>
<dbReference type="Proteomes" id="UP000663760">
    <property type="component" value="Chromosome 12"/>
</dbReference>
<accession>A0A7I8LA12</accession>
<dbReference type="PANTHER" id="PTHR33921">
    <property type="entry name" value="CALVIN CYCLE PROTEIN CP12-2, CHLOROPLASTIC"/>
    <property type="match status" value="1"/>
</dbReference>
<sequence>MATRTAAVNVSIARAAAPPRGPGGVTVALISFRRRGRWPAGRLRAQPAGGATGPSTPAKLSEMVTESIKKAEETCAGDPVSGECRAAWDEVEEVSAAASDARNRLKSSEDPLEAYCKDHPEADECRTYED</sequence>
<organism evidence="4 5">
    <name type="scientific">Spirodela intermedia</name>
    <name type="common">Intermediate duckweed</name>
    <dbReference type="NCBI Taxonomy" id="51605"/>
    <lineage>
        <taxon>Eukaryota</taxon>
        <taxon>Viridiplantae</taxon>
        <taxon>Streptophyta</taxon>
        <taxon>Embryophyta</taxon>
        <taxon>Tracheophyta</taxon>
        <taxon>Spermatophyta</taxon>
        <taxon>Magnoliopsida</taxon>
        <taxon>Liliopsida</taxon>
        <taxon>Araceae</taxon>
        <taxon>Lemnoideae</taxon>
        <taxon>Spirodela</taxon>
    </lineage>
</organism>
<dbReference type="GO" id="GO:0009507">
    <property type="term" value="C:chloroplast"/>
    <property type="evidence" value="ECO:0007669"/>
    <property type="project" value="TreeGrafter"/>
</dbReference>
<name>A0A7I8LA12_SPIIN</name>
<feature type="region of interest" description="Disordered" evidence="2">
    <location>
        <begin position="40"/>
        <end position="59"/>
    </location>
</feature>
<keyword evidence="5" id="KW-1185">Reference proteome</keyword>
<evidence type="ECO:0000313" key="5">
    <source>
        <dbReference type="Proteomes" id="UP000663760"/>
    </source>
</evidence>
<dbReference type="InterPro" id="IPR039314">
    <property type="entry name" value="CP12-like"/>
</dbReference>
<feature type="domain" description="CP12" evidence="3">
    <location>
        <begin position="60"/>
        <end position="130"/>
    </location>
</feature>